<dbReference type="RefSeq" id="WP_006928766.1">
    <property type="nucleotide sequence ID" value="NZ_CM001402.1"/>
</dbReference>
<proteinExistence type="inferred from homology"/>
<dbReference type="InterPro" id="IPR039565">
    <property type="entry name" value="BamD-like"/>
</dbReference>
<dbReference type="HOGENOM" id="CLU_439848_0_0_0"/>
<dbReference type="SUPFAM" id="SSF48452">
    <property type="entry name" value="TPR-like"/>
    <property type="match status" value="1"/>
</dbReference>
<evidence type="ECO:0000259" key="4">
    <source>
        <dbReference type="Pfam" id="PF13458"/>
    </source>
</evidence>
<evidence type="ECO:0000313" key="9">
    <source>
        <dbReference type="Proteomes" id="UP000183868"/>
    </source>
</evidence>
<evidence type="ECO:0000256" key="1">
    <source>
        <dbReference type="ARBA" id="ARBA00010062"/>
    </source>
</evidence>
<evidence type="ECO:0000256" key="2">
    <source>
        <dbReference type="ARBA" id="ARBA00022729"/>
    </source>
</evidence>
<evidence type="ECO:0000256" key="3">
    <source>
        <dbReference type="SAM" id="SignalP"/>
    </source>
</evidence>
<dbReference type="InterPro" id="IPR051010">
    <property type="entry name" value="BCAA_transport"/>
</dbReference>
<protein>
    <submittedName>
        <fullName evidence="6">ABC-type branched-chain amino acid transport system, substrate-binding protein</fullName>
    </submittedName>
</protein>
<dbReference type="Pfam" id="PF13525">
    <property type="entry name" value="YfiO"/>
    <property type="match status" value="1"/>
</dbReference>
<evidence type="ECO:0000313" key="6">
    <source>
        <dbReference type="EMBL" id="APF17504.1"/>
    </source>
</evidence>
<dbReference type="EMBL" id="CM001402">
    <property type="protein sequence ID" value="EHO41601.1"/>
    <property type="molecule type" value="Genomic_DNA"/>
</dbReference>
<dbReference type="InterPro" id="IPR028082">
    <property type="entry name" value="Peripla_BP_I"/>
</dbReference>
<dbReference type="Gene3D" id="3.40.50.2300">
    <property type="match status" value="2"/>
</dbReference>
<comment type="similarity">
    <text evidence="1">Belongs to the leucine-binding protein family.</text>
</comment>
<dbReference type="OrthoDB" id="9814448at2"/>
<reference evidence="6 9" key="2">
    <citation type="submission" date="2016-11" db="EMBL/GenBank/DDBJ databases">
        <title>Genomic analysis of Caldithrix abyssi and proposal of a novel bacterial phylum Caldithrichaeota.</title>
        <authorList>
            <person name="Kublanov I."/>
            <person name="Sigalova O."/>
            <person name="Gavrilov S."/>
            <person name="Lebedinsky A."/>
            <person name="Ivanova N."/>
            <person name="Daum C."/>
            <person name="Reddy T."/>
            <person name="Klenk H.P."/>
            <person name="Goker M."/>
            <person name="Reva O."/>
            <person name="Miroshnichenko M."/>
            <person name="Kyprides N."/>
            <person name="Woyke T."/>
            <person name="Gelfand M."/>
        </authorList>
    </citation>
    <scope>NUCLEOTIDE SEQUENCE [LARGE SCALE GENOMIC DNA]</scope>
    <source>
        <strain evidence="6 9">LF13</strain>
    </source>
</reference>
<dbReference type="STRING" id="880073.Cabys_753"/>
<dbReference type="InterPro" id="IPR011990">
    <property type="entry name" value="TPR-like_helical_dom_sf"/>
</dbReference>
<feature type="domain" description="Outer membrane lipoprotein BamD-like" evidence="5">
    <location>
        <begin position="26"/>
        <end position="147"/>
    </location>
</feature>
<dbReference type="EMBL" id="CP018099">
    <property type="protein sequence ID" value="APF17504.1"/>
    <property type="molecule type" value="Genomic_DNA"/>
</dbReference>
<dbReference type="KEGG" id="caby:Cabys_753"/>
<accession>H1XUB1</accession>
<dbReference type="SUPFAM" id="SSF53822">
    <property type="entry name" value="Periplasmic binding protein-like I"/>
    <property type="match status" value="1"/>
</dbReference>
<sequence length="621" mass="71738" precursor="true">MRRIINVFIVLIALSVSVFAQQASQQEWKIFQQGIQDYKTGEYEKARKNFALVISRLGYKSRLLTANYLMLAKTLYKLKDYEGSIEICKKFLKEFPQSQYVDDVQFVLANNYFRLGRVQTAAQLWLKLSEKSADKRLRKKAFELAKNALRYLLDAQSLAYLEQQASGNYQKKFIQYIKAERFYEERNPQAAIQTLEVYRSLPGSFAALDEMANNLYDFLKSKQTNKIRIAALLPLSGLNQDVGRAILDGAQLAMAEFNHIHQVNVQLIPFDYQGKLELALQKMKEISNDPSIAAVFGPLENDVTAACAVVADYENITLISPTASGKYLRRISNNVVQLAVPVDIMASKLARFVVDSLRMRRIVTLSPIDDYFVDFTNTFTQYLKDNFIEIPIQRWYYPNESDLTDHFKAIKRVGLKLAFQDSIMQADSTIQFSQIDSLYRIYSKEKREKLLHSMNRVKIDSADIPVQSIDGVLLPIYQEDISKIASQYAYWNIQAQIIGNGAWYDTEALNKNKTYVNGLLFISDRFLNDESWDYRNFINKFRTSFHRTPEEFEFLGYDNFSFVLNAIAVSEDRPARDNFLNMLTGAPDFEGILRRFHVGEKRYNNAVRILKYVYGQLLPLN</sequence>
<dbReference type="Proteomes" id="UP000004671">
    <property type="component" value="Chromosome"/>
</dbReference>
<reference evidence="7 8" key="1">
    <citation type="submission" date="2011-09" db="EMBL/GenBank/DDBJ databases">
        <title>The permanent draft genome of Caldithrix abyssi DSM 13497.</title>
        <authorList>
            <consortium name="US DOE Joint Genome Institute (JGI-PGF)"/>
            <person name="Lucas S."/>
            <person name="Han J."/>
            <person name="Lapidus A."/>
            <person name="Bruce D."/>
            <person name="Goodwin L."/>
            <person name="Pitluck S."/>
            <person name="Peters L."/>
            <person name="Kyrpides N."/>
            <person name="Mavromatis K."/>
            <person name="Ivanova N."/>
            <person name="Mikhailova N."/>
            <person name="Chertkov O."/>
            <person name="Detter J.C."/>
            <person name="Tapia R."/>
            <person name="Han C."/>
            <person name="Land M."/>
            <person name="Hauser L."/>
            <person name="Markowitz V."/>
            <person name="Cheng J.-F."/>
            <person name="Hugenholtz P."/>
            <person name="Woyke T."/>
            <person name="Wu D."/>
            <person name="Spring S."/>
            <person name="Brambilla E."/>
            <person name="Klenk H.-P."/>
            <person name="Eisen J.A."/>
        </authorList>
    </citation>
    <scope>NUCLEOTIDE SEQUENCE [LARGE SCALE GENOMIC DNA]</scope>
    <source>
        <strain evidence="7 8">DSM 13497</strain>
    </source>
</reference>
<dbReference type="Pfam" id="PF13458">
    <property type="entry name" value="Peripla_BP_6"/>
    <property type="match status" value="1"/>
</dbReference>
<feature type="signal peptide" evidence="3">
    <location>
        <begin position="1"/>
        <end position="20"/>
    </location>
</feature>
<evidence type="ECO:0000259" key="5">
    <source>
        <dbReference type="Pfam" id="PF13525"/>
    </source>
</evidence>
<feature type="domain" description="Leucine-binding protein" evidence="4">
    <location>
        <begin position="226"/>
        <end position="595"/>
    </location>
</feature>
<gene>
    <name evidence="6" type="ORF">Cabys_753</name>
    <name evidence="7" type="ORF">Calab_1988</name>
</gene>
<feature type="chain" id="PRO_5010834638" evidence="3">
    <location>
        <begin position="21"/>
        <end position="621"/>
    </location>
</feature>
<dbReference type="Gene3D" id="1.25.40.10">
    <property type="entry name" value="Tetratricopeptide repeat domain"/>
    <property type="match status" value="1"/>
</dbReference>
<name>H1XUB1_CALAY</name>
<evidence type="ECO:0000313" key="8">
    <source>
        <dbReference type="Proteomes" id="UP000004671"/>
    </source>
</evidence>
<dbReference type="AlphaFoldDB" id="H1XUB1"/>
<dbReference type="InParanoid" id="H1XUB1"/>
<dbReference type="PANTHER" id="PTHR30483:SF6">
    <property type="entry name" value="PERIPLASMIC BINDING PROTEIN OF ABC TRANSPORTER FOR NATURAL AMINO ACIDS"/>
    <property type="match status" value="1"/>
</dbReference>
<dbReference type="InterPro" id="IPR028081">
    <property type="entry name" value="Leu-bd"/>
</dbReference>
<dbReference type="eggNOG" id="COG0683">
    <property type="taxonomic scope" value="Bacteria"/>
</dbReference>
<keyword evidence="2 3" id="KW-0732">Signal</keyword>
<dbReference type="PANTHER" id="PTHR30483">
    <property type="entry name" value="LEUCINE-SPECIFIC-BINDING PROTEIN"/>
    <property type="match status" value="1"/>
</dbReference>
<organism evidence="7 8">
    <name type="scientific">Caldithrix abyssi DSM 13497</name>
    <dbReference type="NCBI Taxonomy" id="880073"/>
    <lineage>
        <taxon>Bacteria</taxon>
        <taxon>Pseudomonadati</taxon>
        <taxon>Calditrichota</taxon>
        <taxon>Calditrichia</taxon>
        <taxon>Calditrichales</taxon>
        <taxon>Calditrichaceae</taxon>
        <taxon>Caldithrix</taxon>
    </lineage>
</organism>
<dbReference type="PaxDb" id="880073-Calab_1988"/>
<dbReference type="Proteomes" id="UP000183868">
    <property type="component" value="Chromosome"/>
</dbReference>
<evidence type="ECO:0000313" key="7">
    <source>
        <dbReference type="EMBL" id="EHO41601.1"/>
    </source>
</evidence>
<keyword evidence="8" id="KW-1185">Reference proteome</keyword>